<feature type="region of interest" description="Disordered" evidence="1">
    <location>
        <begin position="1"/>
        <end position="20"/>
    </location>
</feature>
<name>A0A7Z0DLX5_9ACTN</name>
<proteinExistence type="predicted"/>
<dbReference type="Gene3D" id="3.40.50.1820">
    <property type="entry name" value="alpha/beta hydrolase"/>
    <property type="match status" value="1"/>
</dbReference>
<accession>A0A7Z0DLX5</accession>
<gene>
    <name evidence="2" type="ORF">BJ988_002319</name>
</gene>
<protein>
    <submittedName>
        <fullName evidence="2">Uncharacterized protein</fullName>
    </submittedName>
</protein>
<dbReference type="RefSeq" id="WP_179658132.1">
    <property type="nucleotide sequence ID" value="NZ_JACBZR010000001.1"/>
</dbReference>
<evidence type="ECO:0000313" key="2">
    <source>
        <dbReference type="EMBL" id="NYI77671.1"/>
    </source>
</evidence>
<feature type="compositionally biased region" description="Polar residues" evidence="1">
    <location>
        <begin position="1"/>
        <end position="11"/>
    </location>
</feature>
<dbReference type="InterPro" id="IPR029058">
    <property type="entry name" value="AB_hydrolase_fold"/>
</dbReference>
<dbReference type="AlphaFoldDB" id="A0A7Z0DLX5"/>
<keyword evidence="3" id="KW-1185">Reference proteome</keyword>
<reference evidence="2 3" key="1">
    <citation type="submission" date="2020-07" db="EMBL/GenBank/DDBJ databases">
        <title>Sequencing the genomes of 1000 actinobacteria strains.</title>
        <authorList>
            <person name="Klenk H.-P."/>
        </authorList>
    </citation>
    <scope>NUCLEOTIDE SEQUENCE [LARGE SCALE GENOMIC DNA]</scope>
    <source>
        <strain evidence="2 3">DSM 26487</strain>
    </source>
</reference>
<evidence type="ECO:0000313" key="3">
    <source>
        <dbReference type="Proteomes" id="UP000564496"/>
    </source>
</evidence>
<dbReference type="SUPFAM" id="SSF53474">
    <property type="entry name" value="alpha/beta-Hydrolases"/>
    <property type="match status" value="1"/>
</dbReference>
<dbReference type="EMBL" id="JACBZR010000001">
    <property type="protein sequence ID" value="NYI77671.1"/>
    <property type="molecule type" value="Genomic_DNA"/>
</dbReference>
<organism evidence="2 3">
    <name type="scientific">Nocardioides panzhihuensis</name>
    <dbReference type="NCBI Taxonomy" id="860243"/>
    <lineage>
        <taxon>Bacteria</taxon>
        <taxon>Bacillati</taxon>
        <taxon>Actinomycetota</taxon>
        <taxon>Actinomycetes</taxon>
        <taxon>Propionibacteriales</taxon>
        <taxon>Nocardioidaceae</taxon>
        <taxon>Nocardioides</taxon>
    </lineage>
</organism>
<sequence>MPGRRTQSSPAPSLDPGAGLAERAVVLPDGRRIRTVVAGDADGPLIVLEAGMSAPAACWPHTQRELSAHARTLS</sequence>
<evidence type="ECO:0000256" key="1">
    <source>
        <dbReference type="SAM" id="MobiDB-lite"/>
    </source>
</evidence>
<dbReference type="Proteomes" id="UP000564496">
    <property type="component" value="Unassembled WGS sequence"/>
</dbReference>
<comment type="caution">
    <text evidence="2">The sequence shown here is derived from an EMBL/GenBank/DDBJ whole genome shotgun (WGS) entry which is preliminary data.</text>
</comment>